<keyword evidence="9" id="KW-0448">Lipopolysaccharide biosynthesis</keyword>
<dbReference type="InterPro" id="IPR001296">
    <property type="entry name" value="Glyco_trans_1"/>
</dbReference>
<evidence type="ECO:0000256" key="10">
    <source>
        <dbReference type="SAM" id="Coils"/>
    </source>
</evidence>
<dbReference type="RefSeq" id="WP_224420325.1">
    <property type="nucleotide sequence ID" value="NZ_JAGXFD010000001.1"/>
</dbReference>
<comment type="subcellular location">
    <subcellularLocation>
        <location evidence="1">Cell envelope</location>
    </subcellularLocation>
    <subcellularLocation>
        <location evidence="9">Cell membrane</location>
    </subcellularLocation>
</comment>
<dbReference type="Pfam" id="PF04413">
    <property type="entry name" value="Glycos_transf_N"/>
    <property type="match status" value="1"/>
</dbReference>
<evidence type="ECO:0000256" key="5">
    <source>
        <dbReference type="ARBA" id="ARBA00022519"/>
    </source>
</evidence>
<evidence type="ECO:0000313" key="14">
    <source>
        <dbReference type="Proteomes" id="UP001319883"/>
    </source>
</evidence>
<keyword evidence="14" id="KW-1185">Reference proteome</keyword>
<dbReference type="InterPro" id="IPR039901">
    <property type="entry name" value="Kdotransferase"/>
</dbReference>
<comment type="catalytic activity">
    <reaction evidence="8 9">
        <text>lipid IVA (E. coli) + CMP-3-deoxy-beta-D-manno-octulosonate = alpha-Kdo-(2-&gt;6)-lipid IVA (E. coli) + CMP + H(+)</text>
        <dbReference type="Rhea" id="RHEA:28066"/>
        <dbReference type="ChEBI" id="CHEBI:15378"/>
        <dbReference type="ChEBI" id="CHEBI:58603"/>
        <dbReference type="ChEBI" id="CHEBI:60364"/>
        <dbReference type="ChEBI" id="CHEBI:60377"/>
        <dbReference type="ChEBI" id="CHEBI:85987"/>
        <dbReference type="EC" id="2.4.99.12"/>
    </reaction>
</comment>
<evidence type="ECO:0000259" key="11">
    <source>
        <dbReference type="Pfam" id="PF00534"/>
    </source>
</evidence>
<keyword evidence="13" id="KW-0328">Glycosyltransferase</keyword>
<dbReference type="NCBIfam" id="NF004388">
    <property type="entry name" value="PRK05749.1-4"/>
    <property type="match status" value="1"/>
</dbReference>
<dbReference type="SUPFAM" id="SSF53756">
    <property type="entry name" value="UDP-Glycosyltransferase/glycogen phosphorylase"/>
    <property type="match status" value="1"/>
</dbReference>
<dbReference type="InterPro" id="IPR007507">
    <property type="entry name" value="Glycos_transf_N"/>
</dbReference>
<dbReference type="Pfam" id="PF00534">
    <property type="entry name" value="Glycos_transf_1"/>
    <property type="match status" value="1"/>
</dbReference>
<evidence type="ECO:0000259" key="12">
    <source>
        <dbReference type="Pfam" id="PF04413"/>
    </source>
</evidence>
<dbReference type="InterPro" id="IPR038107">
    <property type="entry name" value="Glycos_transf_N_sf"/>
</dbReference>
<dbReference type="GO" id="GO:0043842">
    <property type="term" value="F:Kdo transferase activity"/>
    <property type="evidence" value="ECO:0007669"/>
    <property type="project" value="UniProtKB-EC"/>
</dbReference>
<gene>
    <name evidence="13" type="primary">waaA</name>
    <name evidence="13" type="ORF">KGQ91_04025</name>
</gene>
<comment type="function">
    <text evidence="9">Involved in lipopolysaccharide (LPS) biosynthesis. Catalyzes the transfer of 3-deoxy-D-manno-octulosonate (Kdo) residue(s) from CMP-Kdo to lipid IV(A), the tetraacyldisaccharide-1,4'-bisphosphate precursor of lipid A.</text>
</comment>
<evidence type="ECO:0000256" key="7">
    <source>
        <dbReference type="ARBA" id="ARBA00031445"/>
    </source>
</evidence>
<evidence type="ECO:0000256" key="2">
    <source>
        <dbReference type="ARBA" id="ARBA00004713"/>
    </source>
</evidence>
<dbReference type="EC" id="2.4.99.12" evidence="3 9"/>
<dbReference type="EMBL" id="JAGXFD010000001">
    <property type="protein sequence ID" value="MBZ9566852.1"/>
    <property type="molecule type" value="Genomic_DNA"/>
</dbReference>
<evidence type="ECO:0000313" key="13">
    <source>
        <dbReference type="EMBL" id="MBZ9566852.1"/>
    </source>
</evidence>
<evidence type="ECO:0000256" key="1">
    <source>
        <dbReference type="ARBA" id="ARBA00004196"/>
    </source>
</evidence>
<feature type="coiled-coil region" evidence="10">
    <location>
        <begin position="355"/>
        <end position="384"/>
    </location>
</feature>
<keyword evidence="6 9" id="KW-0808">Transferase</keyword>
<sequence>MRRADWVRAAYDGALYLASPLIWRRIWRESVPTRPRGERLGLIPARPPGPRLWVHAASVGEVVTAAPLIRALLARHPEADLVVTTMTATGAARVESLFGTEVSHHFLPLDFPGATRRFLARLAPTLAIIAETELWPNLLHACAAHGVPVAIANGRLSDGAFRTYRRFATLSRDMLRHVDWIGAKAPADAERFRALGCPDARVEVTGALKFDLQVDARLREESERLRTTWGRRFVWVAGSTHPGEEEAVLAAHARVCRRYPEALLVLVPRHPQRFEAVAELCRARGERVARRSRGEAPGAGTRVLLGDTMGELMHFYAAADAAFVGGSLVAVGGHNLLEPAAVGTPVLSGPHLDNLREIAATLAEARARREVADAEALAEALIQLFDDDAARRRLGEAGRAVVDANRGALARTLGAVSARFERALAGPAGA</sequence>
<keyword evidence="5" id="KW-0472">Membrane</keyword>
<dbReference type="Gene3D" id="3.40.50.2000">
    <property type="entry name" value="Glycogen Phosphorylase B"/>
    <property type="match status" value="1"/>
</dbReference>
<name>A0ABS7WW67_9GAMM</name>
<feature type="domain" description="Glycosyl transferase family 1" evidence="11">
    <location>
        <begin position="298"/>
        <end position="400"/>
    </location>
</feature>
<keyword evidence="9" id="KW-1003">Cell membrane</keyword>
<protein>
    <recommendedName>
        <fullName evidence="4 9">3-deoxy-D-manno-octulosonic acid transferase</fullName>
        <shortName evidence="9">Kdo transferase</shortName>
        <ecNumber evidence="3 9">2.4.99.12</ecNumber>
    </recommendedName>
    <alternativeName>
        <fullName evidence="7 9">Lipid IV(A) 3-deoxy-D-manno-octulosonic acid transferase</fullName>
    </alternativeName>
</protein>
<organism evidence="13 14">
    <name type="scientific">Modicisalibacter tunisiensis</name>
    <dbReference type="NCBI Taxonomy" id="390637"/>
    <lineage>
        <taxon>Bacteria</taxon>
        <taxon>Pseudomonadati</taxon>
        <taxon>Pseudomonadota</taxon>
        <taxon>Gammaproteobacteria</taxon>
        <taxon>Oceanospirillales</taxon>
        <taxon>Halomonadaceae</taxon>
        <taxon>Modicisalibacter</taxon>
    </lineage>
</organism>
<dbReference type="Gene3D" id="3.40.50.11720">
    <property type="entry name" value="3-Deoxy-D-manno-octulosonic-acid transferase, N-terminal domain"/>
    <property type="match status" value="1"/>
</dbReference>
<evidence type="ECO:0000256" key="8">
    <source>
        <dbReference type="ARBA" id="ARBA00049183"/>
    </source>
</evidence>
<reference evidence="13 14" key="1">
    <citation type="submission" date="2021-05" db="EMBL/GenBank/DDBJ databases">
        <title>Petroleum and Energy Research Collection (APPE): ex situ preservation of microbial diversity associated with the oil industry and exploitation of its biotechnological potential.</title>
        <authorList>
            <person name="Paixao C.T.M."/>
            <person name="Gomes M.B."/>
            <person name="Oliveira V.M."/>
        </authorList>
    </citation>
    <scope>NUCLEOTIDE SEQUENCE [LARGE SCALE GENOMIC DNA]</scope>
    <source>
        <strain evidence="13 14">LIT2</strain>
    </source>
</reference>
<comment type="caution">
    <text evidence="13">The sequence shown here is derived from an EMBL/GenBank/DDBJ whole genome shotgun (WGS) entry which is preliminary data.</text>
</comment>
<feature type="domain" description="3-deoxy-D-manno-octulosonic-acid transferase N-terminal" evidence="12">
    <location>
        <begin position="37"/>
        <end position="211"/>
    </location>
</feature>
<accession>A0ABS7WW67</accession>
<proteinExistence type="inferred from homology"/>
<comment type="pathway">
    <text evidence="2 9">Bacterial outer membrane biogenesis; LPS core biosynthesis.</text>
</comment>
<evidence type="ECO:0000256" key="6">
    <source>
        <dbReference type="ARBA" id="ARBA00022679"/>
    </source>
</evidence>
<keyword evidence="10" id="KW-0175">Coiled coil</keyword>
<dbReference type="PANTHER" id="PTHR42755">
    <property type="entry name" value="3-DEOXY-MANNO-OCTULOSONATE CYTIDYLYLTRANSFERASE"/>
    <property type="match status" value="1"/>
</dbReference>
<dbReference type="Proteomes" id="UP001319883">
    <property type="component" value="Unassembled WGS sequence"/>
</dbReference>
<evidence type="ECO:0000256" key="3">
    <source>
        <dbReference type="ARBA" id="ARBA00012621"/>
    </source>
</evidence>
<keyword evidence="5" id="KW-0997">Cell inner membrane</keyword>
<evidence type="ECO:0000256" key="4">
    <source>
        <dbReference type="ARBA" id="ARBA00019077"/>
    </source>
</evidence>
<evidence type="ECO:0000256" key="9">
    <source>
        <dbReference type="RuleBase" id="RU365103"/>
    </source>
</evidence>
<comment type="similarity">
    <text evidence="9">Belongs to the glycosyltransferase group 1 family.</text>
</comment>
<dbReference type="PANTHER" id="PTHR42755:SF1">
    <property type="entry name" value="3-DEOXY-D-MANNO-OCTULOSONIC ACID TRANSFERASE, MITOCHONDRIAL-RELATED"/>
    <property type="match status" value="1"/>
</dbReference>